<keyword evidence="12 16" id="KW-0170">Cobalt</keyword>
<dbReference type="PIRSF" id="PIRSF001461">
    <property type="entry name" value="RPE"/>
    <property type="match status" value="1"/>
</dbReference>
<dbReference type="GeneID" id="28982822"/>
<dbReference type="GO" id="GO:0004750">
    <property type="term" value="F:D-ribulose-phosphate 3-epimerase activity"/>
    <property type="evidence" value="ECO:0007669"/>
    <property type="project" value="UniProtKB-EC"/>
</dbReference>
<evidence type="ECO:0000256" key="14">
    <source>
        <dbReference type="ARBA" id="ARBA00030599"/>
    </source>
</evidence>
<dbReference type="NCBIfam" id="NF004076">
    <property type="entry name" value="PRK05581.1-4"/>
    <property type="match status" value="1"/>
</dbReference>
<dbReference type="GO" id="GO:0005737">
    <property type="term" value="C:cytoplasm"/>
    <property type="evidence" value="ECO:0007669"/>
    <property type="project" value="UniProtKB-ARBA"/>
</dbReference>
<evidence type="ECO:0000256" key="13">
    <source>
        <dbReference type="ARBA" id="ARBA00029933"/>
    </source>
</evidence>
<evidence type="ECO:0000256" key="8">
    <source>
        <dbReference type="ARBA" id="ARBA00013188"/>
    </source>
</evidence>
<dbReference type="GO" id="GO:0006098">
    <property type="term" value="P:pentose-phosphate shunt"/>
    <property type="evidence" value="ECO:0007669"/>
    <property type="project" value="UniProtKB-UniPathway"/>
</dbReference>
<dbReference type="Pfam" id="PF00834">
    <property type="entry name" value="Ribul_P_3_epim"/>
    <property type="match status" value="1"/>
</dbReference>
<accession>A0A0J0XUR7</accession>
<name>A0A0J0XUR7_9TREE</name>
<organism evidence="18 19">
    <name type="scientific">Cutaneotrichosporon oleaginosum</name>
    <dbReference type="NCBI Taxonomy" id="879819"/>
    <lineage>
        <taxon>Eukaryota</taxon>
        <taxon>Fungi</taxon>
        <taxon>Dikarya</taxon>
        <taxon>Basidiomycota</taxon>
        <taxon>Agaricomycotina</taxon>
        <taxon>Tremellomycetes</taxon>
        <taxon>Trichosporonales</taxon>
        <taxon>Trichosporonaceae</taxon>
        <taxon>Cutaneotrichosporon</taxon>
    </lineage>
</organism>
<evidence type="ECO:0000256" key="2">
    <source>
        <dbReference type="ARBA" id="ARBA00001936"/>
    </source>
</evidence>
<evidence type="ECO:0000256" key="12">
    <source>
        <dbReference type="ARBA" id="ARBA00023285"/>
    </source>
</evidence>
<dbReference type="Gene3D" id="3.20.20.70">
    <property type="entry name" value="Aldolase class I"/>
    <property type="match status" value="1"/>
</dbReference>
<comment type="catalytic activity">
    <reaction evidence="1">
        <text>D-ribulose 5-phosphate = D-xylulose 5-phosphate</text>
        <dbReference type="Rhea" id="RHEA:13677"/>
        <dbReference type="ChEBI" id="CHEBI:57737"/>
        <dbReference type="ChEBI" id="CHEBI:58121"/>
        <dbReference type="EC" id="5.1.3.1"/>
    </reaction>
</comment>
<feature type="binding site" evidence="16">
    <location>
        <position position="12"/>
    </location>
    <ligand>
        <name>a divalent metal cation</name>
        <dbReference type="ChEBI" id="CHEBI:60240"/>
    </ligand>
</feature>
<dbReference type="AlphaFoldDB" id="A0A0J0XUR7"/>
<evidence type="ECO:0000256" key="15">
    <source>
        <dbReference type="PIRSR" id="PIRSR001461-1"/>
    </source>
</evidence>
<comment type="cofactor">
    <cofactor evidence="2">
        <name>Mn(2+)</name>
        <dbReference type="ChEBI" id="CHEBI:29035"/>
    </cofactor>
</comment>
<proteinExistence type="inferred from homology"/>
<feature type="binding site" evidence="17">
    <location>
        <begin position="121"/>
        <end position="124"/>
    </location>
    <ligand>
        <name>substrate</name>
    </ligand>
</feature>
<feature type="binding site" evidence="16">
    <location>
        <position position="150"/>
    </location>
    <ligand>
        <name>a divalent metal cation</name>
        <dbReference type="ChEBI" id="CHEBI:60240"/>
    </ligand>
</feature>
<evidence type="ECO:0000256" key="4">
    <source>
        <dbReference type="ARBA" id="ARBA00001947"/>
    </source>
</evidence>
<evidence type="ECO:0000256" key="5">
    <source>
        <dbReference type="ARBA" id="ARBA00001954"/>
    </source>
</evidence>
<keyword evidence="19" id="KW-1185">Reference proteome</keyword>
<feature type="binding site" evidence="17">
    <location>
        <position position="44"/>
    </location>
    <ligand>
        <name>substrate</name>
    </ligand>
</feature>
<dbReference type="GO" id="GO:0005975">
    <property type="term" value="P:carbohydrate metabolic process"/>
    <property type="evidence" value="ECO:0007669"/>
    <property type="project" value="InterPro"/>
</dbReference>
<feature type="binding site" evidence="16">
    <location>
        <position position="10"/>
    </location>
    <ligand>
        <name>a divalent metal cation</name>
        <dbReference type="ChEBI" id="CHEBI:60240"/>
    </ligand>
</feature>
<dbReference type="Proteomes" id="UP000053611">
    <property type="component" value="Unassembled WGS sequence"/>
</dbReference>
<gene>
    <name evidence="18" type="ORF">CC85DRAFT_283088</name>
</gene>
<evidence type="ECO:0000256" key="3">
    <source>
        <dbReference type="ARBA" id="ARBA00001941"/>
    </source>
</evidence>
<feature type="active site" description="Proton acceptor" evidence="15">
    <location>
        <position position="12"/>
    </location>
</feature>
<dbReference type="SUPFAM" id="SSF51366">
    <property type="entry name" value="Ribulose-phoshate binding barrel"/>
    <property type="match status" value="1"/>
</dbReference>
<keyword evidence="16" id="KW-0464">Manganese</keyword>
<dbReference type="RefSeq" id="XP_018281288.1">
    <property type="nucleotide sequence ID" value="XM_018422219.1"/>
</dbReference>
<dbReference type="PROSITE" id="PS01085">
    <property type="entry name" value="RIBUL_P_3_EPIMER_1"/>
    <property type="match status" value="1"/>
</dbReference>
<comment type="cofactor">
    <cofactor evidence="3">
        <name>Co(2+)</name>
        <dbReference type="ChEBI" id="CHEBI:48828"/>
    </cofactor>
</comment>
<dbReference type="InterPro" id="IPR026019">
    <property type="entry name" value="Ribul_P_3_epim"/>
</dbReference>
<evidence type="ECO:0000256" key="6">
    <source>
        <dbReference type="ARBA" id="ARBA00005016"/>
    </source>
</evidence>
<reference evidence="18 19" key="1">
    <citation type="submission" date="2015-03" db="EMBL/GenBank/DDBJ databases">
        <title>Genomics and transcriptomics of the oil-accumulating basidiomycete yeast T. oleaginosus allow insights into substrate utilization and the diverse evolutionary trajectories of mating systems in fungi.</title>
        <authorList>
            <consortium name="DOE Joint Genome Institute"/>
            <person name="Kourist R."/>
            <person name="Kracht O."/>
            <person name="Bracharz F."/>
            <person name="Lipzen A."/>
            <person name="Nolan M."/>
            <person name="Ohm R."/>
            <person name="Grigoriev I."/>
            <person name="Sun S."/>
            <person name="Heitman J."/>
            <person name="Bruck T."/>
            <person name="Nowrousian M."/>
        </authorList>
    </citation>
    <scope>NUCLEOTIDE SEQUENCE [LARGE SCALE GENOMIC DNA]</scope>
    <source>
        <strain evidence="18 19">IBC0246</strain>
    </source>
</reference>
<dbReference type="EMBL" id="KQ087184">
    <property type="protein sequence ID" value="KLT44797.1"/>
    <property type="molecule type" value="Genomic_DNA"/>
</dbReference>
<dbReference type="OrthoDB" id="1927044at2759"/>
<keyword evidence="10 16" id="KW-0479">Metal-binding</keyword>
<dbReference type="CDD" id="cd00429">
    <property type="entry name" value="RPE"/>
    <property type="match status" value="1"/>
</dbReference>
<dbReference type="PROSITE" id="PS01086">
    <property type="entry name" value="RIBUL_P_3_EPIMER_2"/>
    <property type="match status" value="1"/>
</dbReference>
<feature type="binding site" evidence="17">
    <location>
        <begin position="172"/>
        <end position="173"/>
    </location>
    <ligand>
        <name>substrate</name>
    </ligand>
</feature>
<comment type="cofactor">
    <cofactor evidence="4">
        <name>Zn(2+)</name>
        <dbReference type="ChEBI" id="CHEBI:29105"/>
    </cofactor>
</comment>
<feature type="binding site" evidence="17">
    <location>
        <position position="152"/>
    </location>
    <ligand>
        <name>substrate</name>
    </ligand>
</feature>
<evidence type="ECO:0000256" key="9">
    <source>
        <dbReference type="ARBA" id="ARBA00013920"/>
    </source>
</evidence>
<evidence type="ECO:0000256" key="17">
    <source>
        <dbReference type="PIRSR" id="PIRSR001461-3"/>
    </source>
</evidence>
<evidence type="ECO:0000256" key="16">
    <source>
        <dbReference type="PIRSR" id="PIRSR001461-2"/>
    </source>
</evidence>
<feature type="active site" description="Proton donor" evidence="15">
    <location>
        <position position="150"/>
    </location>
</feature>
<comment type="pathway">
    <text evidence="6">Carbohydrate degradation; pentose phosphate pathway; D-xylulose 5-phosphate from D-ribulose 5-phosphate (non-oxidative stage): step 1/1.</text>
</comment>
<comment type="cofactor">
    <cofactor evidence="16">
        <name>a divalent metal cation</name>
        <dbReference type="ChEBI" id="CHEBI:60240"/>
    </cofactor>
    <text evidence="16">Binds 1 divalent metal cation per subunit.</text>
</comment>
<comment type="similarity">
    <text evidence="7">Belongs to the ribulose-phosphate 3-epimerase family.</text>
</comment>
<dbReference type="PANTHER" id="PTHR11749">
    <property type="entry name" value="RIBULOSE-5-PHOSPHATE-3-EPIMERASE"/>
    <property type="match status" value="1"/>
</dbReference>
<dbReference type="STRING" id="879819.A0A0J0XUR7"/>
<dbReference type="InterPro" id="IPR000056">
    <property type="entry name" value="Ribul_P_3_epim-like"/>
</dbReference>
<evidence type="ECO:0000256" key="11">
    <source>
        <dbReference type="ARBA" id="ARBA00023235"/>
    </source>
</evidence>
<evidence type="ECO:0000313" key="19">
    <source>
        <dbReference type="Proteomes" id="UP000053611"/>
    </source>
</evidence>
<dbReference type="UniPathway" id="UPA00115">
    <property type="reaction ID" value="UER00411"/>
</dbReference>
<dbReference type="InterPro" id="IPR011060">
    <property type="entry name" value="RibuloseP-bd_barrel"/>
</dbReference>
<dbReference type="FunFam" id="3.20.20.70:FF:000004">
    <property type="entry name" value="Ribulose-phosphate 3-epimerase"/>
    <property type="match status" value="1"/>
</dbReference>
<evidence type="ECO:0000256" key="1">
    <source>
        <dbReference type="ARBA" id="ARBA00001782"/>
    </source>
</evidence>
<evidence type="ECO:0000256" key="7">
    <source>
        <dbReference type="ARBA" id="ARBA00009541"/>
    </source>
</evidence>
<dbReference type="GO" id="GO:0046872">
    <property type="term" value="F:metal ion binding"/>
    <property type="evidence" value="ECO:0007669"/>
    <property type="project" value="UniProtKB-KW"/>
</dbReference>
<protein>
    <recommendedName>
        <fullName evidence="9">Ribulose-phosphate 3-epimerase</fullName>
        <ecNumber evidence="8">5.1.3.1</ecNumber>
    </recommendedName>
    <alternativeName>
        <fullName evidence="14">Pentose-5-phosphate 3-epimerase</fullName>
    </alternativeName>
    <alternativeName>
        <fullName evidence="13">RPE</fullName>
    </alternativeName>
</protein>
<evidence type="ECO:0000313" key="18">
    <source>
        <dbReference type="EMBL" id="KLT44797.1"/>
    </source>
</evidence>
<keyword evidence="11" id="KW-0413">Isomerase</keyword>
<comment type="cofactor">
    <cofactor evidence="5">
        <name>Fe(2+)</name>
        <dbReference type="ChEBI" id="CHEBI:29033"/>
    </cofactor>
</comment>
<sequence length="196" mass="20978">MLGDGADWLHMDVMDGHFVPNITMGPPILSCVRDNVPNIFMDCHMMVADPAKWVPDVAKAGGKLYTFHYEATDKPMDVIKLIHEHGMLAGLAISPDTPSDVVTDELGNAADHLLVMTVRPGFGGQKFMAECLPKVTELRARFPDKNIQVDGGVGAGNACQCAKAGSNVLVAGSAVFGAKEPQVTIKEMRTAVNAEF</sequence>
<dbReference type="InterPro" id="IPR013785">
    <property type="entry name" value="Aldolase_TIM"/>
</dbReference>
<keyword evidence="16" id="KW-0862">Zinc</keyword>
<evidence type="ECO:0000256" key="10">
    <source>
        <dbReference type="ARBA" id="ARBA00022723"/>
    </source>
</evidence>
<dbReference type="EC" id="5.1.3.1" evidence="8"/>
<feature type="binding site" evidence="16">
    <location>
        <position position="44"/>
    </location>
    <ligand>
        <name>a divalent metal cation</name>
        <dbReference type="ChEBI" id="CHEBI:60240"/>
    </ligand>
</feature>